<feature type="region of interest" description="Disordered" evidence="1">
    <location>
        <begin position="560"/>
        <end position="580"/>
    </location>
</feature>
<dbReference type="InterPro" id="IPR013103">
    <property type="entry name" value="RVT_2"/>
</dbReference>
<evidence type="ECO:0000259" key="2">
    <source>
        <dbReference type="Pfam" id="PF07727"/>
    </source>
</evidence>
<dbReference type="InterPro" id="IPR043502">
    <property type="entry name" value="DNA/RNA_pol_sf"/>
</dbReference>
<dbReference type="AlphaFoldDB" id="A0A6L2KRD8"/>
<name>A0A6L2KRD8_TANCI</name>
<gene>
    <name evidence="3" type="ORF">Tci_022412</name>
</gene>
<dbReference type="Pfam" id="PF07727">
    <property type="entry name" value="RVT_2"/>
    <property type="match status" value="1"/>
</dbReference>
<proteinExistence type="predicted"/>
<dbReference type="EMBL" id="BKCJ010002714">
    <property type="protein sequence ID" value="GEU50434.1"/>
    <property type="molecule type" value="Genomic_DNA"/>
</dbReference>
<protein>
    <submittedName>
        <fullName evidence="3">Putative ribonuclease H-like domain-containing protein</fullName>
    </submittedName>
</protein>
<accession>A0A6L2KRD8</accession>
<dbReference type="SUPFAM" id="SSF56672">
    <property type="entry name" value="DNA/RNA polymerases"/>
    <property type="match status" value="1"/>
</dbReference>
<feature type="region of interest" description="Disordered" evidence="1">
    <location>
        <begin position="128"/>
        <end position="171"/>
    </location>
</feature>
<evidence type="ECO:0000313" key="3">
    <source>
        <dbReference type="EMBL" id="GEU50434.1"/>
    </source>
</evidence>
<sequence>MKKVEPSSRSKAIEDIIGIGCFVEALVLNHYVLVRKIFQVFECDKLNSFESDESMPTSPVHYRYKSGEGYHDVPPHCTGTFMPPNPDLVFNDAPKASEIVTNVVNVESSSHKPKTLRPDAPIIEDWTSNSEDESELECVPKQKDPSFVQTSEPVKTPRASVKTVEHPTQAENLRTDNQKSKANGLKACLEQCNEVNHHNSARMSHSHSNRNVVSTAVLTKSGLVSLNNARLVSNAVPHTTMKRSPRPVKHVVHKAHLPIKRPINHKPATKANQAPRAWYETLANYILENGFQKGKIDQTLFIKKQKGDILLVQVCVDDIIFGSTNKELCKAFEKLMNDKFQMSLMGELTFFLGLQVKQTDNRIYISQDKYVAEILRKFSFTDVKSASTPIETEKPLLKDPDAEDVECKKQTVVATSSTQAEYVAAASCCAQVLWIQNQLLDYGKKVVITEDVIRYDLHLDDANGVECLPNEEILQSRKFNFSKYIFDNMARNVDSPSKFLMYPRYLQVMINNQVDDLSSHTTKYTSPALTQKVFANMRRIGKEFSGVETPLFASMLVQPQAEEDDVEGRKDDDNAPAKEVNVAEPTVFDDEKVTMTMAQTLIKMKAKKARLLDEQMAKRLHYEEVEQATVREKQEKDDLEKAQHLDNIMKYQSLKRKPVSIAQARKNMIVYLKNMAGYKMEHFKGMTYDKESFKKLKAVEVSASESTQDTPTIDPKEMSEEDVKNMLEIVPAFEFKVEALQVKEDLDALCRLVREKFSTAVPTVNKEKALWVELKRLFKPDIKDMLWKLQIYMHYPLLWKLHSNCGVHQVSSITRRHDMFMLTEKDNPLLNRVMTLMLSTKLQVEEYSEMARDLVLKIFMKANQPKSRSLDTSSKFCIDSGSLNKVYVLVILDLSKVANPLHSLRVKDLFKSKDLHFLKRCKDAHLFLNWEKCHFMIKEGTVLGHKVSKARLEVDKAKIKVIFKLPPPTNIKGSLEDIPKLKELKIKCLCYQNEEQRKEEGLKAKFHIKYAALSSEIESELLICEVGTDMAKITKKWPKPDKNEHEIVKSTQKPDPKTFLCTKEKPKAQQKSIQNGGANSANDQSLKEIRKFLCKWKIITPGTNLAINES</sequence>
<dbReference type="InterPro" id="IPR043128">
    <property type="entry name" value="Rev_trsase/Diguanyl_cyclase"/>
</dbReference>
<organism evidence="3">
    <name type="scientific">Tanacetum cinerariifolium</name>
    <name type="common">Dalmatian daisy</name>
    <name type="synonym">Chrysanthemum cinerariifolium</name>
    <dbReference type="NCBI Taxonomy" id="118510"/>
    <lineage>
        <taxon>Eukaryota</taxon>
        <taxon>Viridiplantae</taxon>
        <taxon>Streptophyta</taxon>
        <taxon>Embryophyta</taxon>
        <taxon>Tracheophyta</taxon>
        <taxon>Spermatophyta</taxon>
        <taxon>Magnoliopsida</taxon>
        <taxon>eudicotyledons</taxon>
        <taxon>Gunneridae</taxon>
        <taxon>Pentapetalae</taxon>
        <taxon>asterids</taxon>
        <taxon>campanulids</taxon>
        <taxon>Asterales</taxon>
        <taxon>Asteraceae</taxon>
        <taxon>Asteroideae</taxon>
        <taxon>Anthemideae</taxon>
        <taxon>Anthemidinae</taxon>
        <taxon>Tanacetum</taxon>
    </lineage>
</organism>
<reference evidence="3" key="1">
    <citation type="journal article" date="2019" name="Sci. Rep.">
        <title>Draft genome of Tanacetum cinerariifolium, the natural source of mosquito coil.</title>
        <authorList>
            <person name="Yamashiro T."/>
            <person name="Shiraishi A."/>
            <person name="Satake H."/>
            <person name="Nakayama K."/>
        </authorList>
    </citation>
    <scope>NUCLEOTIDE SEQUENCE</scope>
</reference>
<evidence type="ECO:0000256" key="1">
    <source>
        <dbReference type="SAM" id="MobiDB-lite"/>
    </source>
</evidence>
<feature type="compositionally biased region" description="Polar residues" evidence="1">
    <location>
        <begin position="1069"/>
        <end position="1082"/>
    </location>
</feature>
<comment type="caution">
    <text evidence="3">The sequence shown here is derived from an EMBL/GenBank/DDBJ whole genome shotgun (WGS) entry which is preliminary data.</text>
</comment>
<feature type="compositionally biased region" description="Basic and acidic residues" evidence="1">
    <location>
        <begin position="567"/>
        <end position="576"/>
    </location>
</feature>
<feature type="domain" description="Reverse transcriptase Ty1/copia-type" evidence="2">
    <location>
        <begin position="272"/>
        <end position="391"/>
    </location>
</feature>
<dbReference type="Gene3D" id="3.30.70.270">
    <property type="match status" value="1"/>
</dbReference>
<feature type="region of interest" description="Disordered" evidence="1">
    <location>
        <begin position="1063"/>
        <end position="1082"/>
    </location>
</feature>